<organism evidence="2 3">
    <name type="scientific">Clostridium neuense</name>
    <dbReference type="NCBI Taxonomy" id="1728934"/>
    <lineage>
        <taxon>Bacteria</taxon>
        <taxon>Bacillati</taxon>
        <taxon>Bacillota</taxon>
        <taxon>Clostridia</taxon>
        <taxon>Eubacteriales</taxon>
        <taxon>Clostridiaceae</taxon>
        <taxon>Clostridium</taxon>
    </lineage>
</organism>
<proteinExistence type="predicted"/>
<dbReference type="Pfam" id="PF00485">
    <property type="entry name" value="PRK"/>
    <property type="match status" value="1"/>
</dbReference>
<sequence length="553" mass="63657">MDNVTLKLKNGESISVKKGSEFFDVVKENKLDADAPVVLGILNGYIHELTYKIYHSGTFDVIDIRNPIGIKVYERTLQFVLIKSVLDLYPDSKITIEHSLGNGIFGEIHKQDGELNEDDIEKIKSKMKDIIDKDIAIKKISVSKKRAIEIFESYGMDDKVKLMNQVHFHQLKLYELEGRYDYFYGTMAYSTGILKNFDLKYYKPGFILMIPSEKEINKLPQFVEQKKLSQIFYETEKWGNIIGVADVGSLNNKVKNGEITDMIRVSEAFQEKKIAYIADMVYAKKDIKVVLIAGPSSSGKTTFARRLGIQLRVNGMIPIPISLDDYFVDRAHTPKDENGDYDFESIYALDIKLFNENLNDLMKGKETVLPIFNFKTGQREWNKNSIKLPENGIIIIEGIHGLNEMLTPLIPRKNKFKIYISALTQLNLDSHNRISTTDTRKIRRIVRDYLSRGYGSEETLKMWPSIKKGEEKNIFVFQEEADVMFNSSLVYELCVLKKYALAELSKIKASSSVYYEAKKLRSFLNFFKDVDMKFVPDNSILREFVGGSCFYKY</sequence>
<comment type="caution">
    <text evidence="2">The sequence shown here is derived from an EMBL/GenBank/DDBJ whole genome shotgun (WGS) entry which is preliminary data.</text>
</comment>
<feature type="domain" description="AAA+ ATPase" evidence="1">
    <location>
        <begin position="286"/>
        <end position="447"/>
    </location>
</feature>
<dbReference type="InterPro" id="IPR003593">
    <property type="entry name" value="AAA+_ATPase"/>
</dbReference>
<gene>
    <name evidence="2" type="ORF">ACJDT4_04575</name>
</gene>
<dbReference type="Gene3D" id="3.40.50.300">
    <property type="entry name" value="P-loop containing nucleotide triphosphate hydrolases"/>
    <property type="match status" value="1"/>
</dbReference>
<dbReference type="InterPro" id="IPR018163">
    <property type="entry name" value="Thr/Ala-tRNA-synth_IIc_edit"/>
</dbReference>
<dbReference type="Gene3D" id="3.30.980.10">
    <property type="entry name" value="Threonyl-trna Synthetase, Chain A, domain 2"/>
    <property type="match status" value="1"/>
</dbReference>
<evidence type="ECO:0000313" key="2">
    <source>
        <dbReference type="EMBL" id="MFL0249688.1"/>
    </source>
</evidence>
<reference evidence="2 3" key="1">
    <citation type="submission" date="2024-11" db="EMBL/GenBank/DDBJ databases">
        <authorList>
            <person name="Heng Y.C."/>
            <person name="Lim A.C.H."/>
            <person name="Lee J.K.Y."/>
            <person name="Kittelmann S."/>
        </authorList>
    </citation>
    <scope>NUCLEOTIDE SEQUENCE [LARGE SCALE GENOMIC DNA]</scope>
    <source>
        <strain evidence="2 3">WILCCON 0114</strain>
    </source>
</reference>
<evidence type="ECO:0000259" key="1">
    <source>
        <dbReference type="SMART" id="SM00382"/>
    </source>
</evidence>
<dbReference type="RefSeq" id="WP_406786357.1">
    <property type="nucleotide sequence ID" value="NZ_JBJIAA010000003.1"/>
</dbReference>
<dbReference type="SMART" id="SM00382">
    <property type="entry name" value="AAA"/>
    <property type="match status" value="1"/>
</dbReference>
<dbReference type="Proteomes" id="UP001623592">
    <property type="component" value="Unassembled WGS sequence"/>
</dbReference>
<dbReference type="SUPFAM" id="SSF52540">
    <property type="entry name" value="P-loop containing nucleoside triphosphate hydrolases"/>
    <property type="match status" value="1"/>
</dbReference>
<name>A0ABW8TB29_9CLOT</name>
<dbReference type="InterPro" id="IPR006083">
    <property type="entry name" value="PRK/URK"/>
</dbReference>
<dbReference type="SUPFAM" id="SSF55186">
    <property type="entry name" value="ThrRS/AlaRS common domain"/>
    <property type="match status" value="1"/>
</dbReference>
<accession>A0ABW8TB29</accession>
<dbReference type="CDD" id="cd02028">
    <property type="entry name" value="UMPK_like"/>
    <property type="match status" value="1"/>
</dbReference>
<dbReference type="PANTHER" id="PTHR10285">
    <property type="entry name" value="URIDINE KINASE"/>
    <property type="match status" value="1"/>
</dbReference>
<keyword evidence="2" id="KW-0808">Transferase</keyword>
<protein>
    <submittedName>
        <fullName evidence="2">Nucleoside kinase</fullName>
    </submittedName>
</protein>
<dbReference type="GO" id="GO:0016301">
    <property type="term" value="F:kinase activity"/>
    <property type="evidence" value="ECO:0007669"/>
    <property type="project" value="UniProtKB-KW"/>
</dbReference>
<keyword evidence="2" id="KW-0418">Kinase</keyword>
<evidence type="ECO:0000313" key="3">
    <source>
        <dbReference type="Proteomes" id="UP001623592"/>
    </source>
</evidence>
<dbReference type="EMBL" id="JBJIAA010000003">
    <property type="protein sequence ID" value="MFL0249688.1"/>
    <property type="molecule type" value="Genomic_DNA"/>
</dbReference>
<dbReference type="InterPro" id="IPR027417">
    <property type="entry name" value="P-loop_NTPase"/>
</dbReference>
<keyword evidence="3" id="KW-1185">Reference proteome</keyword>